<dbReference type="InterPro" id="IPR001962">
    <property type="entry name" value="Asn_synthase"/>
</dbReference>
<dbReference type="AlphaFoldDB" id="A0A382P0S8"/>
<gene>
    <name evidence="2" type="ORF">METZ01_LOCUS319863</name>
</gene>
<dbReference type="InterPro" id="IPR051786">
    <property type="entry name" value="ASN_synthetase/amidase"/>
</dbReference>
<organism evidence="2">
    <name type="scientific">marine metagenome</name>
    <dbReference type="NCBI Taxonomy" id="408172"/>
    <lineage>
        <taxon>unclassified sequences</taxon>
        <taxon>metagenomes</taxon>
        <taxon>ecological metagenomes</taxon>
    </lineage>
</organism>
<protein>
    <recommendedName>
        <fullName evidence="1">Asparagine synthetase domain-containing protein</fullName>
    </recommendedName>
</protein>
<accession>A0A382P0S8</accession>
<name>A0A382P0S8_9ZZZZ</name>
<feature type="domain" description="Asparagine synthetase" evidence="1">
    <location>
        <begin position="1"/>
        <end position="333"/>
    </location>
</feature>
<dbReference type="SUPFAM" id="SSF52402">
    <property type="entry name" value="Adenine nucleotide alpha hydrolases-like"/>
    <property type="match status" value="1"/>
</dbReference>
<feature type="non-terminal residue" evidence="2">
    <location>
        <position position="1"/>
    </location>
</feature>
<proteinExistence type="predicted"/>
<dbReference type="GO" id="GO:0006529">
    <property type="term" value="P:asparagine biosynthetic process"/>
    <property type="evidence" value="ECO:0007669"/>
    <property type="project" value="InterPro"/>
</dbReference>
<dbReference type="CDD" id="cd01991">
    <property type="entry name" value="Asn_synthase_B_C"/>
    <property type="match status" value="1"/>
</dbReference>
<sequence length="358" mass="41778">ESVKLRLRADVGLAFCLSGGVDSASLASIAKKEFNYDVATFSIIDPDERYNELENIQATIDDLDCKHFLVHLNFENMLERLENLVAYHDSPVSTISYLIHSMLSEKISECGYRVAISGTSADELFTGYYDHFNLHLYEMRNHSKFERYLKDWQEHTGNFVRNPYLKNPQLYFDDQSIRAHNHLNSSEFASFLTEDYSIEITESNYTDSLLRNRMLNELFHEATPVILQEDDLNSMKYSIENRSPYLDVNLFDFAYSIPNEHLIQNGYGKYVLREAMNGTLNDQVRLDRRKKGFNASINSLVDLSDDLILDYLMTDSPVFDILQKGKIEKLVKNRYFENSYNKFIFNFLNTKLFIEQFS</sequence>
<dbReference type="InterPro" id="IPR014729">
    <property type="entry name" value="Rossmann-like_a/b/a_fold"/>
</dbReference>
<evidence type="ECO:0000313" key="2">
    <source>
        <dbReference type="EMBL" id="SVC67009.1"/>
    </source>
</evidence>
<dbReference type="Pfam" id="PF00733">
    <property type="entry name" value="Asn_synthase"/>
    <property type="match status" value="1"/>
</dbReference>
<evidence type="ECO:0000259" key="1">
    <source>
        <dbReference type="Pfam" id="PF00733"/>
    </source>
</evidence>
<dbReference type="GO" id="GO:0004066">
    <property type="term" value="F:asparagine synthase (glutamine-hydrolyzing) activity"/>
    <property type="evidence" value="ECO:0007669"/>
    <property type="project" value="InterPro"/>
</dbReference>
<dbReference type="Gene3D" id="3.40.50.620">
    <property type="entry name" value="HUPs"/>
    <property type="match status" value="1"/>
</dbReference>
<dbReference type="EMBL" id="UINC01104106">
    <property type="protein sequence ID" value="SVC67009.1"/>
    <property type="molecule type" value="Genomic_DNA"/>
</dbReference>
<dbReference type="PANTHER" id="PTHR43284">
    <property type="entry name" value="ASPARAGINE SYNTHETASE (GLUTAMINE-HYDROLYZING)"/>
    <property type="match status" value="1"/>
</dbReference>
<reference evidence="2" key="1">
    <citation type="submission" date="2018-05" db="EMBL/GenBank/DDBJ databases">
        <authorList>
            <person name="Lanie J.A."/>
            <person name="Ng W.-L."/>
            <person name="Kazmierczak K.M."/>
            <person name="Andrzejewski T.M."/>
            <person name="Davidsen T.M."/>
            <person name="Wayne K.J."/>
            <person name="Tettelin H."/>
            <person name="Glass J.I."/>
            <person name="Rusch D."/>
            <person name="Podicherti R."/>
            <person name="Tsui H.-C.T."/>
            <person name="Winkler M.E."/>
        </authorList>
    </citation>
    <scope>NUCLEOTIDE SEQUENCE</scope>
</reference>
<dbReference type="PANTHER" id="PTHR43284:SF1">
    <property type="entry name" value="ASPARAGINE SYNTHETASE"/>
    <property type="match status" value="1"/>
</dbReference>